<dbReference type="InterPro" id="IPR000182">
    <property type="entry name" value="GNAT_dom"/>
</dbReference>
<evidence type="ECO:0000259" key="1">
    <source>
        <dbReference type="PROSITE" id="PS51186"/>
    </source>
</evidence>
<dbReference type="Pfam" id="PF13302">
    <property type="entry name" value="Acetyltransf_3"/>
    <property type="match status" value="1"/>
</dbReference>
<evidence type="ECO:0000313" key="2">
    <source>
        <dbReference type="EMBL" id="KGN36865.1"/>
    </source>
</evidence>
<protein>
    <recommendedName>
        <fullName evidence="1">N-acetyltransferase domain-containing protein</fullName>
    </recommendedName>
</protein>
<dbReference type="AlphaFoldDB" id="A0A0A0JHE7"/>
<accession>A0A0A0JHE7</accession>
<dbReference type="STRING" id="1385521.N803_15745"/>
<reference evidence="2 3" key="1">
    <citation type="submission" date="2013-08" db="EMBL/GenBank/DDBJ databases">
        <title>The genome sequence of Knoellia subterranea.</title>
        <authorList>
            <person name="Zhu W."/>
            <person name="Wang G."/>
        </authorList>
    </citation>
    <scope>NUCLEOTIDE SEQUENCE [LARGE SCALE GENOMIC DNA]</scope>
    <source>
        <strain evidence="2 3">KCTC 19937</strain>
    </source>
</reference>
<dbReference type="InterPro" id="IPR016181">
    <property type="entry name" value="Acyl_CoA_acyltransferase"/>
</dbReference>
<dbReference type="PANTHER" id="PTHR43792:SF16">
    <property type="entry name" value="N-ACETYLTRANSFERASE DOMAIN-CONTAINING PROTEIN"/>
    <property type="match status" value="1"/>
</dbReference>
<dbReference type="Gene3D" id="3.40.630.30">
    <property type="match status" value="1"/>
</dbReference>
<dbReference type="EMBL" id="AVPK01000007">
    <property type="protein sequence ID" value="KGN36865.1"/>
    <property type="molecule type" value="Genomic_DNA"/>
</dbReference>
<dbReference type="GO" id="GO:0016747">
    <property type="term" value="F:acyltransferase activity, transferring groups other than amino-acyl groups"/>
    <property type="evidence" value="ECO:0007669"/>
    <property type="project" value="InterPro"/>
</dbReference>
<dbReference type="RefSeq" id="WP_035905739.1">
    <property type="nucleotide sequence ID" value="NZ_AVPK01000007.1"/>
</dbReference>
<gene>
    <name evidence="2" type="ORF">N803_15745</name>
</gene>
<comment type="caution">
    <text evidence="2">The sequence shown here is derived from an EMBL/GenBank/DDBJ whole genome shotgun (WGS) entry which is preliminary data.</text>
</comment>
<dbReference type="SUPFAM" id="SSF55729">
    <property type="entry name" value="Acyl-CoA N-acyltransferases (Nat)"/>
    <property type="match status" value="1"/>
</dbReference>
<dbReference type="eggNOG" id="COG1670">
    <property type="taxonomic scope" value="Bacteria"/>
</dbReference>
<feature type="domain" description="N-acetyltransferase" evidence="1">
    <location>
        <begin position="11"/>
        <end position="179"/>
    </location>
</feature>
<dbReference type="InterPro" id="IPR051531">
    <property type="entry name" value="N-acetyltransferase"/>
</dbReference>
<dbReference type="PANTHER" id="PTHR43792">
    <property type="entry name" value="GNAT FAMILY, PUTATIVE (AFU_ORTHOLOGUE AFUA_3G00765)-RELATED-RELATED"/>
    <property type="match status" value="1"/>
</dbReference>
<keyword evidence="3" id="KW-1185">Reference proteome</keyword>
<name>A0A0A0JHE7_9MICO</name>
<dbReference type="Proteomes" id="UP000030011">
    <property type="component" value="Unassembled WGS sequence"/>
</dbReference>
<proteinExistence type="predicted"/>
<dbReference type="OrthoDB" id="3533156at2"/>
<organism evidence="2 3">
    <name type="scientific">Knoellia subterranea KCTC 19937</name>
    <dbReference type="NCBI Taxonomy" id="1385521"/>
    <lineage>
        <taxon>Bacteria</taxon>
        <taxon>Bacillati</taxon>
        <taxon>Actinomycetota</taxon>
        <taxon>Actinomycetes</taxon>
        <taxon>Micrococcales</taxon>
        <taxon>Intrasporangiaceae</taxon>
        <taxon>Knoellia</taxon>
    </lineage>
</organism>
<sequence length="187" mass="21109">MPQQPLATERLDLVPLADEHLELEVALDADPEVMHFVSGRPHSRAEVERSHDRRMARGRQVDGLGFWVGFVRTEPDRPFVGWWILGPTTGPDQPDWRTPGLAELGYRLHTPFWRQGLATEGSAALLAHGFDHLGLRRVIAQAARANLGSQGVMRSVGMTRSRSWVGDDGPEVEYEMTRHSWFSRHLT</sequence>
<evidence type="ECO:0000313" key="3">
    <source>
        <dbReference type="Proteomes" id="UP000030011"/>
    </source>
</evidence>
<dbReference type="PROSITE" id="PS51186">
    <property type="entry name" value="GNAT"/>
    <property type="match status" value="1"/>
</dbReference>